<reference evidence="13" key="1">
    <citation type="submission" date="2015-02" db="EMBL/GenBank/DDBJ databases">
        <title>Genome sequencing for Strongylocentrotus purpuratus.</title>
        <authorList>
            <person name="Murali S."/>
            <person name="Liu Y."/>
            <person name="Vee V."/>
            <person name="English A."/>
            <person name="Wang M."/>
            <person name="Skinner E."/>
            <person name="Han Y."/>
            <person name="Muzny D.M."/>
            <person name="Worley K.C."/>
            <person name="Gibbs R.A."/>
        </authorList>
    </citation>
    <scope>NUCLEOTIDE SEQUENCE</scope>
</reference>
<evidence type="ECO:0000256" key="11">
    <source>
        <dbReference type="ARBA" id="ARBA00031313"/>
    </source>
</evidence>
<evidence type="ECO:0000313" key="13">
    <source>
        <dbReference type="Proteomes" id="UP000007110"/>
    </source>
</evidence>
<reference evidence="12" key="2">
    <citation type="submission" date="2021-01" db="UniProtKB">
        <authorList>
            <consortium name="EnsemblMetazoa"/>
        </authorList>
    </citation>
    <scope>IDENTIFICATION</scope>
</reference>
<evidence type="ECO:0000256" key="7">
    <source>
        <dbReference type="ARBA" id="ARBA00022643"/>
    </source>
</evidence>
<dbReference type="GO" id="GO:0033787">
    <property type="term" value="F:cyanocobalamin reductase (cyanide-eliminating) (NADP+) activity"/>
    <property type="evidence" value="ECO:0000318"/>
    <property type="project" value="GO_Central"/>
</dbReference>
<dbReference type="PANTHER" id="PTHR31457:SF2">
    <property type="entry name" value="CYANOCOBALAMIN REDUCTASE _ ALKYLCOBALAMIN DEALKYLASE"/>
    <property type="match status" value="1"/>
</dbReference>
<dbReference type="GO" id="GO:0005737">
    <property type="term" value="C:cytoplasm"/>
    <property type="evidence" value="ECO:0000318"/>
    <property type="project" value="GO_Central"/>
</dbReference>
<keyword evidence="6" id="KW-0285">Flavoprotein</keyword>
<dbReference type="OMA" id="FQVGWYN"/>
<evidence type="ECO:0000256" key="6">
    <source>
        <dbReference type="ARBA" id="ARBA00022630"/>
    </source>
</evidence>
<dbReference type="CTD" id="25974"/>
<dbReference type="RefSeq" id="XP_780527.3">
    <property type="nucleotide sequence ID" value="XM_775434.4"/>
</dbReference>
<sequence>MESITEKLRNTLEPSGFEIHPFKVGWYNEKVKAVFHLSYPEDTLAFCILSSPSMFDKAFLPFVERLKCQSVIENRDPIDSCVAEQLLRAKEALKPDHEVDIIQDFEMHPVTRRPKLLVQTAGHVSGAAFYYKRDNVCNGPWDAKKKIYGVSIHPRYGGWFAFRGAIIFKDTICSDLRQAAPDQPLTTDEDIIDLLEKFNFHWKDNTFRDVIPAQDKYSPEQICYWNTAPSKRFALLGIEDKVESISSFQDLHENIF</sequence>
<dbReference type="InterPro" id="IPR032037">
    <property type="entry name" value="MMACHC"/>
</dbReference>
<evidence type="ECO:0000256" key="10">
    <source>
        <dbReference type="ARBA" id="ARBA00023002"/>
    </source>
</evidence>
<dbReference type="CDD" id="cd12959">
    <property type="entry name" value="MMACHC-like"/>
    <property type="match status" value="1"/>
</dbReference>
<dbReference type="GO" id="GO:0032451">
    <property type="term" value="F:demethylase activity"/>
    <property type="evidence" value="ECO:0000318"/>
    <property type="project" value="GO_Central"/>
</dbReference>
<dbReference type="PANTHER" id="PTHR31457">
    <property type="entry name" value="METHYLMALONIC ACIDURIA AND HOMOCYSTINURIA TYPE C PROTEIN"/>
    <property type="match status" value="1"/>
</dbReference>
<comment type="cofactor">
    <cofactor evidence="1">
        <name>FMN</name>
        <dbReference type="ChEBI" id="CHEBI:58210"/>
    </cofactor>
</comment>
<dbReference type="Pfam" id="PF16690">
    <property type="entry name" value="MMACHC"/>
    <property type="match status" value="1"/>
</dbReference>
<dbReference type="GO" id="GO:0071949">
    <property type="term" value="F:FAD binding"/>
    <property type="evidence" value="ECO:0000318"/>
    <property type="project" value="GO_Central"/>
</dbReference>
<evidence type="ECO:0000256" key="2">
    <source>
        <dbReference type="ARBA" id="ARBA00001974"/>
    </source>
</evidence>
<comment type="similarity">
    <text evidence="4">Belongs to the MMACHC family.</text>
</comment>
<proteinExistence type="inferred from homology"/>
<evidence type="ECO:0000256" key="5">
    <source>
        <dbReference type="ARBA" id="ARBA00022490"/>
    </source>
</evidence>
<dbReference type="Proteomes" id="UP000007110">
    <property type="component" value="Unassembled WGS sequence"/>
</dbReference>
<name>A0A7M7RCN0_STRPU</name>
<dbReference type="EnsemblMetazoa" id="XM_775434">
    <property type="protein sequence ID" value="XP_780527"/>
    <property type="gene ID" value="LOC575015"/>
</dbReference>
<dbReference type="FunCoup" id="A0A7M7RCN0">
    <property type="interactions" value="638"/>
</dbReference>
<keyword evidence="9" id="KW-0521">NADP</keyword>
<dbReference type="AlphaFoldDB" id="A0A7M7RCN0"/>
<comment type="subcellular location">
    <subcellularLocation>
        <location evidence="3">Cytoplasm</location>
    </subcellularLocation>
</comment>
<keyword evidence="8" id="KW-0274">FAD</keyword>
<evidence type="ECO:0000313" key="12">
    <source>
        <dbReference type="EnsemblMetazoa" id="XP_780527"/>
    </source>
</evidence>
<keyword evidence="5" id="KW-0963">Cytoplasm</keyword>
<keyword evidence="13" id="KW-1185">Reference proteome</keyword>
<dbReference type="GO" id="GO:0009235">
    <property type="term" value="P:cobalamin metabolic process"/>
    <property type="evidence" value="ECO:0000318"/>
    <property type="project" value="GO_Central"/>
</dbReference>
<dbReference type="KEGG" id="spu:575015"/>
<evidence type="ECO:0000256" key="4">
    <source>
        <dbReference type="ARBA" id="ARBA00007762"/>
    </source>
</evidence>
<evidence type="ECO:0000256" key="8">
    <source>
        <dbReference type="ARBA" id="ARBA00022827"/>
    </source>
</evidence>
<evidence type="ECO:0000256" key="3">
    <source>
        <dbReference type="ARBA" id="ARBA00004496"/>
    </source>
</evidence>
<dbReference type="GeneID" id="575015"/>
<keyword evidence="10" id="KW-0560">Oxidoreductase</keyword>
<comment type="cofactor">
    <cofactor evidence="2">
        <name>FAD</name>
        <dbReference type="ChEBI" id="CHEBI:57692"/>
    </cofactor>
</comment>
<accession>A0A7M7RCN0</accession>
<evidence type="ECO:0000256" key="9">
    <source>
        <dbReference type="ARBA" id="ARBA00022857"/>
    </source>
</evidence>
<protein>
    <recommendedName>
        <fullName evidence="11">Cyanocobalamin reductase (cyanide-eliminating)</fullName>
    </recommendedName>
</protein>
<evidence type="ECO:0000256" key="1">
    <source>
        <dbReference type="ARBA" id="ARBA00001917"/>
    </source>
</evidence>
<dbReference type="InParanoid" id="A0A7M7RCN0"/>
<dbReference type="OrthoDB" id="409189at2759"/>
<organism evidence="12 13">
    <name type="scientific">Strongylocentrotus purpuratus</name>
    <name type="common">Purple sea urchin</name>
    <dbReference type="NCBI Taxonomy" id="7668"/>
    <lineage>
        <taxon>Eukaryota</taxon>
        <taxon>Metazoa</taxon>
        <taxon>Echinodermata</taxon>
        <taxon>Eleutherozoa</taxon>
        <taxon>Echinozoa</taxon>
        <taxon>Echinoidea</taxon>
        <taxon>Euechinoidea</taxon>
        <taxon>Echinacea</taxon>
        <taxon>Camarodonta</taxon>
        <taxon>Echinidea</taxon>
        <taxon>Strongylocentrotidae</taxon>
        <taxon>Strongylocentrotus</taxon>
    </lineage>
</organism>
<keyword evidence="7" id="KW-0288">FMN</keyword>